<dbReference type="Proteomes" id="UP001155220">
    <property type="component" value="Unassembled WGS sequence"/>
</dbReference>
<dbReference type="InterPro" id="IPR037058">
    <property type="entry name" value="Falgellar_hook_FlgE_sf"/>
</dbReference>
<sequence length="425" mass="44505">MSINGVFRTSVSGMNAQANRLSVVSENIANASTNGYKRSTTEFSSLVLAQGDGEYNSGAVRTQVRQMISQQGSISASSSASDLAIQGNGFFVVADASGRDYYTRAGGFVQRSEAGTGKTFLVNAAGYRLTGTSVETGKIGPIELPVGKLIPPSATTMADFSLQFPTSVTAIDTLTETPASNNTAGDVFTKKTSLVVYNQVGQERVLDVYLTKIQDAPPAANSSWDIAVYDRAQSTDGGFPYTATAPETLVQLATTVDFDFATGLPVAPLGNMPLTLADGKVVDVSFSSMTEYVTEFGARLSTDGNPAGTISEFSFSSDGMLSGIMSNGTRIPLYELSLARFTSPDQLVASAGNVYSATADSGDVELGTAGRNGFGGLLSSALEQSNVDLASELTSMIESQRSYSANSKVFQTGAEILDVLVNLKR</sequence>
<feature type="domain" description="Flagellar basal-body/hook protein C-terminal" evidence="6">
    <location>
        <begin position="379"/>
        <end position="423"/>
    </location>
</feature>
<dbReference type="AlphaFoldDB" id="A0A9X2HCG5"/>
<keyword evidence="9" id="KW-1185">Reference proteome</keyword>
<dbReference type="PANTHER" id="PTHR30435">
    <property type="entry name" value="FLAGELLAR PROTEIN"/>
    <property type="match status" value="1"/>
</dbReference>
<dbReference type="NCBIfam" id="TIGR03506">
    <property type="entry name" value="FlgEFG_subfam"/>
    <property type="match status" value="1"/>
</dbReference>
<dbReference type="InterPro" id="IPR001444">
    <property type="entry name" value="Flag_bb_rod_N"/>
</dbReference>
<feature type="domain" description="Flagellar basal body rod protein N-terminal" evidence="5">
    <location>
        <begin position="7"/>
        <end position="37"/>
    </location>
</feature>
<dbReference type="InterPro" id="IPR020013">
    <property type="entry name" value="Flagellar_FlgE/F/G"/>
</dbReference>
<dbReference type="Pfam" id="PF22692">
    <property type="entry name" value="LlgE_F_G_D1"/>
    <property type="match status" value="1"/>
</dbReference>
<keyword evidence="8" id="KW-0282">Flagellum</keyword>
<evidence type="ECO:0000256" key="3">
    <source>
        <dbReference type="ARBA" id="ARBA00023143"/>
    </source>
</evidence>
<dbReference type="Pfam" id="PF00460">
    <property type="entry name" value="Flg_bb_rod"/>
    <property type="match status" value="1"/>
</dbReference>
<keyword evidence="3 4" id="KW-0975">Bacterial flagellum</keyword>
<comment type="similarity">
    <text evidence="2 4">Belongs to the flagella basal body rod proteins family.</text>
</comment>
<evidence type="ECO:0000259" key="6">
    <source>
        <dbReference type="Pfam" id="PF06429"/>
    </source>
</evidence>
<dbReference type="Gene3D" id="2.60.98.20">
    <property type="entry name" value="Flagellar hook protein FlgE"/>
    <property type="match status" value="1"/>
</dbReference>
<dbReference type="EMBL" id="JALHBS010000072">
    <property type="protein sequence ID" value="MCP3055937.1"/>
    <property type="molecule type" value="Genomic_DNA"/>
</dbReference>
<dbReference type="InterPro" id="IPR010930">
    <property type="entry name" value="Flg_bb/hook_C_dom"/>
</dbReference>
<protein>
    <recommendedName>
        <fullName evidence="4">Flagellar hook protein FlgE</fullName>
    </recommendedName>
</protein>
<evidence type="ECO:0000313" key="8">
    <source>
        <dbReference type="EMBL" id="MCP3055937.1"/>
    </source>
</evidence>
<comment type="caution">
    <text evidence="8">The sequence shown here is derived from an EMBL/GenBank/DDBJ whole genome shotgun (WGS) entry which is preliminary data.</text>
</comment>
<feature type="domain" description="Flagellar hook protein FlgE/F/G-like D1" evidence="7">
    <location>
        <begin position="84"/>
        <end position="145"/>
    </location>
</feature>
<dbReference type="InterPro" id="IPR053967">
    <property type="entry name" value="LlgE_F_G-like_D1"/>
</dbReference>
<dbReference type="GO" id="GO:0071978">
    <property type="term" value="P:bacterial-type flagellum-dependent swarming motility"/>
    <property type="evidence" value="ECO:0007669"/>
    <property type="project" value="TreeGrafter"/>
</dbReference>
<organism evidence="8 9">
    <name type="scientific">Aurantimonas marianensis</name>
    <dbReference type="NCBI Taxonomy" id="2920428"/>
    <lineage>
        <taxon>Bacteria</taxon>
        <taxon>Pseudomonadati</taxon>
        <taxon>Pseudomonadota</taxon>
        <taxon>Alphaproteobacteria</taxon>
        <taxon>Hyphomicrobiales</taxon>
        <taxon>Aurantimonadaceae</taxon>
        <taxon>Aurantimonas</taxon>
    </lineage>
</organism>
<gene>
    <name evidence="8" type="ORF">MJ956_12415</name>
</gene>
<evidence type="ECO:0000256" key="4">
    <source>
        <dbReference type="RuleBase" id="RU362116"/>
    </source>
</evidence>
<reference evidence="8" key="1">
    <citation type="submission" date="2022-03" db="EMBL/GenBank/DDBJ databases">
        <title>Aurantimonas Liuensis sp. Nov., isolated from the hadal seawater of the Mariana Trench.</title>
        <authorList>
            <person name="Liu R."/>
        </authorList>
    </citation>
    <scope>NUCLEOTIDE SEQUENCE</scope>
    <source>
        <strain evidence="8">LRZ36</strain>
    </source>
</reference>
<dbReference type="RefSeq" id="WP_253964771.1">
    <property type="nucleotide sequence ID" value="NZ_JALHBS010000072.1"/>
</dbReference>
<proteinExistence type="inferred from homology"/>
<dbReference type="InterPro" id="IPR037925">
    <property type="entry name" value="FlgE/F/G-like"/>
</dbReference>
<dbReference type="GO" id="GO:0009424">
    <property type="term" value="C:bacterial-type flagellum hook"/>
    <property type="evidence" value="ECO:0007669"/>
    <property type="project" value="TreeGrafter"/>
</dbReference>
<dbReference type="GO" id="GO:0009425">
    <property type="term" value="C:bacterial-type flagellum basal body"/>
    <property type="evidence" value="ECO:0007669"/>
    <property type="project" value="UniProtKB-SubCell"/>
</dbReference>
<dbReference type="GO" id="GO:0005829">
    <property type="term" value="C:cytosol"/>
    <property type="evidence" value="ECO:0007669"/>
    <property type="project" value="TreeGrafter"/>
</dbReference>
<comment type="subcellular location">
    <subcellularLocation>
        <location evidence="1 4">Bacterial flagellum basal body</location>
    </subcellularLocation>
</comment>
<evidence type="ECO:0000256" key="1">
    <source>
        <dbReference type="ARBA" id="ARBA00004117"/>
    </source>
</evidence>
<dbReference type="PANTHER" id="PTHR30435:SF1">
    <property type="entry name" value="FLAGELLAR HOOK PROTEIN FLGE"/>
    <property type="match status" value="1"/>
</dbReference>
<evidence type="ECO:0000256" key="2">
    <source>
        <dbReference type="ARBA" id="ARBA00009677"/>
    </source>
</evidence>
<name>A0A9X2HCG5_9HYPH</name>
<evidence type="ECO:0000259" key="7">
    <source>
        <dbReference type="Pfam" id="PF22692"/>
    </source>
</evidence>
<dbReference type="SUPFAM" id="SSF117143">
    <property type="entry name" value="Flagellar hook protein flgE"/>
    <property type="match status" value="1"/>
</dbReference>
<accession>A0A9X2HCG5</accession>
<dbReference type="InterPro" id="IPR019776">
    <property type="entry name" value="Flagellar_basal_body_rod_CS"/>
</dbReference>
<dbReference type="PROSITE" id="PS00588">
    <property type="entry name" value="FLAGELLA_BB_ROD"/>
    <property type="match status" value="1"/>
</dbReference>
<keyword evidence="8" id="KW-0966">Cell projection</keyword>
<evidence type="ECO:0000313" key="9">
    <source>
        <dbReference type="Proteomes" id="UP001155220"/>
    </source>
</evidence>
<evidence type="ECO:0000259" key="5">
    <source>
        <dbReference type="Pfam" id="PF00460"/>
    </source>
</evidence>
<keyword evidence="8" id="KW-0969">Cilium</keyword>
<comment type="function">
    <text evidence="4">A flexible structure which links the flagellar filament to the drive apparatus in the basal body.</text>
</comment>
<dbReference type="Pfam" id="PF06429">
    <property type="entry name" value="Flg_bbr_C"/>
    <property type="match status" value="1"/>
</dbReference>